<evidence type="ECO:0000259" key="5">
    <source>
        <dbReference type="SMART" id="SM00704"/>
    </source>
</evidence>
<reference evidence="6 7" key="1">
    <citation type="journal article" date="2024" name="Int. J. Syst. Evol. Microbiol.">
        <title>Clostridium omnivorum sp. nov., isolated from anoxic soil under the treatment of reductive soil disinfestation.</title>
        <authorList>
            <person name="Ueki A."/>
            <person name="Tonouchi A."/>
            <person name="Kaku N."/>
            <person name="Honma S."/>
            <person name="Ueki K."/>
        </authorList>
    </citation>
    <scope>NUCLEOTIDE SEQUENCE [LARGE SCALE GENOMIC DNA]</scope>
    <source>
        <strain evidence="6 7">E14</strain>
    </source>
</reference>
<dbReference type="Pfam" id="PF09360">
    <property type="entry name" value="zf-CDGSH"/>
    <property type="match status" value="2"/>
</dbReference>
<organism evidence="6 7">
    <name type="scientific">Clostridium omnivorum</name>
    <dbReference type="NCBI Taxonomy" id="1604902"/>
    <lineage>
        <taxon>Bacteria</taxon>
        <taxon>Bacillati</taxon>
        <taxon>Bacillota</taxon>
        <taxon>Clostridia</taxon>
        <taxon>Eubacteriales</taxon>
        <taxon>Clostridiaceae</taxon>
        <taxon>Clostridium</taxon>
    </lineage>
</organism>
<dbReference type="RefSeq" id="WP_264848432.1">
    <property type="nucleotide sequence ID" value="NZ_BRXR01000001.1"/>
</dbReference>
<dbReference type="InterPro" id="IPR018967">
    <property type="entry name" value="FeS-contain_CDGSH-typ"/>
</dbReference>
<evidence type="ECO:0000256" key="4">
    <source>
        <dbReference type="ARBA" id="ARBA00023014"/>
    </source>
</evidence>
<proteinExistence type="predicted"/>
<accession>A0ABQ5N1T4</accession>
<evidence type="ECO:0000313" key="6">
    <source>
        <dbReference type="EMBL" id="GLC29146.1"/>
    </source>
</evidence>
<keyword evidence="2" id="KW-0479">Metal-binding</keyword>
<keyword evidence="1" id="KW-0001">2Fe-2S</keyword>
<evidence type="ECO:0000256" key="2">
    <source>
        <dbReference type="ARBA" id="ARBA00022723"/>
    </source>
</evidence>
<name>A0ABQ5N1T4_9CLOT</name>
<dbReference type="PANTHER" id="PTHR46491:SF3">
    <property type="entry name" value="CDGSH IRON-SULFUR DOMAIN-CONTAINING PROTEIN 3, MITOCHONDRIAL"/>
    <property type="match status" value="1"/>
</dbReference>
<dbReference type="PANTHER" id="PTHR46491">
    <property type="entry name" value="CDGSH IRON SULFUR DOMAIN PROTEIN HOMOLOG"/>
    <property type="match status" value="1"/>
</dbReference>
<dbReference type="InterPro" id="IPR042216">
    <property type="entry name" value="MitoNEET_CISD"/>
</dbReference>
<evidence type="ECO:0000256" key="3">
    <source>
        <dbReference type="ARBA" id="ARBA00023004"/>
    </source>
</evidence>
<keyword evidence="4" id="KW-0411">Iron-sulfur</keyword>
<dbReference type="EMBL" id="BRXR01000001">
    <property type="protein sequence ID" value="GLC29146.1"/>
    <property type="molecule type" value="Genomic_DNA"/>
</dbReference>
<sequence>MEKPIIAGKEPIAVDVKKGETYYWCSCGRSGKQPFCDGSHKGTSFEPLAFTAEKDETVYLCTCKQTKNPPYCDGSHKNL</sequence>
<evidence type="ECO:0000313" key="7">
    <source>
        <dbReference type="Proteomes" id="UP001208567"/>
    </source>
</evidence>
<gene>
    <name evidence="6" type="ORF">bsdE14_05560</name>
</gene>
<dbReference type="SMART" id="SM00704">
    <property type="entry name" value="ZnF_CDGSH"/>
    <property type="match status" value="2"/>
</dbReference>
<feature type="domain" description="Iron-binding zinc finger CDGSH type" evidence="5">
    <location>
        <begin position="9"/>
        <end position="46"/>
    </location>
</feature>
<keyword evidence="7" id="KW-1185">Reference proteome</keyword>
<evidence type="ECO:0000256" key="1">
    <source>
        <dbReference type="ARBA" id="ARBA00022714"/>
    </source>
</evidence>
<dbReference type="Gene3D" id="3.40.5.90">
    <property type="entry name" value="CDGSH iron-sulfur domain, mitoNEET-type"/>
    <property type="match status" value="2"/>
</dbReference>
<dbReference type="Proteomes" id="UP001208567">
    <property type="component" value="Unassembled WGS sequence"/>
</dbReference>
<keyword evidence="3" id="KW-0408">Iron</keyword>
<dbReference type="InterPro" id="IPR052950">
    <property type="entry name" value="CISD"/>
</dbReference>
<feature type="domain" description="Iron-binding zinc finger CDGSH type" evidence="5">
    <location>
        <begin position="47"/>
        <end position="78"/>
    </location>
</feature>
<protein>
    <recommendedName>
        <fullName evidence="5">Iron-binding zinc finger CDGSH type domain-containing protein</fullName>
    </recommendedName>
</protein>
<comment type="caution">
    <text evidence="6">The sequence shown here is derived from an EMBL/GenBank/DDBJ whole genome shotgun (WGS) entry which is preliminary data.</text>
</comment>